<keyword evidence="1" id="KW-0732">Signal</keyword>
<organism evidence="3 4">
    <name type="scientific">Kribbella antibiotica</name>
    <dbReference type="NCBI Taxonomy" id="190195"/>
    <lineage>
        <taxon>Bacteria</taxon>
        <taxon>Bacillati</taxon>
        <taxon>Actinomycetota</taxon>
        <taxon>Actinomycetes</taxon>
        <taxon>Propionibacteriales</taxon>
        <taxon>Kribbellaceae</taxon>
        <taxon>Kribbella</taxon>
    </lineage>
</organism>
<dbReference type="EMBL" id="SMKX01000067">
    <property type="protein sequence ID" value="TDD57706.1"/>
    <property type="molecule type" value="Genomic_DNA"/>
</dbReference>
<dbReference type="Pfam" id="PF14016">
    <property type="entry name" value="DUF4232"/>
    <property type="match status" value="1"/>
</dbReference>
<evidence type="ECO:0000313" key="3">
    <source>
        <dbReference type="EMBL" id="TDD57706.1"/>
    </source>
</evidence>
<feature type="chain" id="PRO_5020272528" evidence="1">
    <location>
        <begin position="22"/>
        <end position="199"/>
    </location>
</feature>
<dbReference type="Proteomes" id="UP000295124">
    <property type="component" value="Unassembled WGS sequence"/>
</dbReference>
<gene>
    <name evidence="3" type="ORF">E1263_22345</name>
</gene>
<feature type="domain" description="DUF4232" evidence="2">
    <location>
        <begin position="62"/>
        <end position="190"/>
    </location>
</feature>
<dbReference type="RefSeq" id="WP_132170457.1">
    <property type="nucleotide sequence ID" value="NZ_SMKX01000067.1"/>
</dbReference>
<sequence>MSARTYLVTLGLAVTATAAFATSGVLTAAGTNDKAPVTSTSAPAAKTAATKTAAKPKATVTCTGGNTKVVVTKLTRPANHWLITATNTGKNLCNAYYAPFLGFEHDQSTTTIIEGSQPQAVVTLAPGESAYAGFTTASANGSGSNPRTAHDLTIYFSGRSSDGGSVGKAAHWIFKPGVRVDDSAKVTYWQSSISDAINW</sequence>
<dbReference type="OrthoDB" id="3823927at2"/>
<dbReference type="AlphaFoldDB" id="A0A4R4ZI40"/>
<comment type="caution">
    <text evidence="3">The sequence shown here is derived from an EMBL/GenBank/DDBJ whole genome shotgun (WGS) entry which is preliminary data.</text>
</comment>
<feature type="signal peptide" evidence="1">
    <location>
        <begin position="1"/>
        <end position="21"/>
    </location>
</feature>
<evidence type="ECO:0000256" key="1">
    <source>
        <dbReference type="SAM" id="SignalP"/>
    </source>
</evidence>
<name>A0A4R4ZI40_9ACTN</name>
<dbReference type="InterPro" id="IPR025326">
    <property type="entry name" value="DUF4232"/>
</dbReference>
<evidence type="ECO:0000313" key="4">
    <source>
        <dbReference type="Proteomes" id="UP000295124"/>
    </source>
</evidence>
<reference evidence="3 4" key="1">
    <citation type="submission" date="2019-03" db="EMBL/GenBank/DDBJ databases">
        <title>Draft genome sequences of novel Actinobacteria.</title>
        <authorList>
            <person name="Sahin N."/>
            <person name="Ay H."/>
            <person name="Saygin H."/>
        </authorList>
    </citation>
    <scope>NUCLEOTIDE SEQUENCE [LARGE SCALE GENOMIC DNA]</scope>
    <source>
        <strain evidence="3 4">JCM 13523</strain>
    </source>
</reference>
<proteinExistence type="predicted"/>
<evidence type="ECO:0000259" key="2">
    <source>
        <dbReference type="Pfam" id="PF14016"/>
    </source>
</evidence>
<accession>A0A4R4ZI40</accession>
<protein>
    <submittedName>
        <fullName evidence="3">DUF4232 domain-containing protein</fullName>
    </submittedName>
</protein>
<keyword evidence="4" id="KW-1185">Reference proteome</keyword>